<evidence type="ECO:0000256" key="18">
    <source>
        <dbReference type="SAM" id="MobiDB-lite"/>
    </source>
</evidence>
<evidence type="ECO:0000256" key="14">
    <source>
        <dbReference type="ARBA" id="ARBA00064670"/>
    </source>
</evidence>
<feature type="region of interest" description="Disordered" evidence="18">
    <location>
        <begin position="1195"/>
        <end position="1260"/>
    </location>
</feature>
<evidence type="ECO:0000256" key="6">
    <source>
        <dbReference type="ARBA" id="ARBA00022679"/>
    </source>
</evidence>
<dbReference type="Gene3D" id="3.40.1180.10">
    <property type="entry name" value="Decaprenyl diphosphate synthase-like"/>
    <property type="match status" value="1"/>
</dbReference>
<evidence type="ECO:0000256" key="15">
    <source>
        <dbReference type="ARBA" id="ARBA00078879"/>
    </source>
</evidence>
<feature type="compositionally biased region" description="Basic and acidic residues" evidence="18">
    <location>
        <begin position="1304"/>
        <end position="1330"/>
    </location>
</feature>
<dbReference type="InterPro" id="IPR018359">
    <property type="entry name" value="Bromodomain_CS"/>
</dbReference>
<dbReference type="InterPro" id="IPR001441">
    <property type="entry name" value="UPP_synth-like"/>
</dbReference>
<keyword evidence="5 17" id="KW-0853">WD repeat</keyword>
<dbReference type="InterPro" id="IPR052060">
    <property type="entry name" value="Bromo_WD_repeat"/>
</dbReference>
<dbReference type="FunFam" id="3.40.1180.10:FF:000002">
    <property type="entry name" value="Alkyl transferase"/>
    <property type="match status" value="1"/>
</dbReference>
<comment type="function">
    <text evidence="13">With NUS1, forms the dehydrodolichyl diphosphate synthase (DDS) complex, an essential component of the dolichol monophosphate (Dol-P) biosynthetic machinery. Adds multiple copies of isopentenyl pyrophosphate (IPP) to farnesyl pyrophosphate (FPP) to produce dehydrodolichyl diphosphate (Dedol-PP), a precursor of dolichol which is utilized as a sugar carrier in protein glycosylation in the endoplasmic reticulum (ER).</text>
</comment>
<feature type="repeat" description="WD" evidence="17">
    <location>
        <begin position="723"/>
        <end position="765"/>
    </location>
</feature>
<dbReference type="CDD" id="cd00200">
    <property type="entry name" value="WD40"/>
    <property type="match status" value="1"/>
</dbReference>
<dbReference type="PANTHER" id="PTHR16266:SF17">
    <property type="entry name" value="BRWD3"/>
    <property type="match status" value="1"/>
</dbReference>
<evidence type="ECO:0000256" key="11">
    <source>
        <dbReference type="ARBA" id="ARBA00023136"/>
    </source>
</evidence>
<dbReference type="Proteomes" id="UP001174909">
    <property type="component" value="Unassembled WGS sequence"/>
</dbReference>
<dbReference type="InterPro" id="IPR018520">
    <property type="entry name" value="UPP_synth-like_CS"/>
</dbReference>
<dbReference type="GO" id="GO:0008360">
    <property type="term" value="P:regulation of cell shape"/>
    <property type="evidence" value="ECO:0007669"/>
    <property type="project" value="TreeGrafter"/>
</dbReference>
<dbReference type="InterPro" id="IPR036322">
    <property type="entry name" value="WD40_repeat_dom_sf"/>
</dbReference>
<feature type="compositionally biased region" description="Polar residues" evidence="18">
    <location>
        <begin position="970"/>
        <end position="989"/>
    </location>
</feature>
<keyword evidence="11" id="KW-0472">Membrane</keyword>
<dbReference type="Pfam" id="PF25437">
    <property type="entry name" value="BRWD1_N"/>
    <property type="match status" value="1"/>
</dbReference>
<reference evidence="20" key="1">
    <citation type="submission" date="2023-03" db="EMBL/GenBank/DDBJ databases">
        <authorList>
            <person name="Steffen K."/>
            <person name="Cardenas P."/>
        </authorList>
    </citation>
    <scope>NUCLEOTIDE SEQUENCE</scope>
</reference>
<comment type="subcellular location">
    <subcellularLocation>
        <location evidence="2">Endoplasmic reticulum membrane</location>
        <topology evidence="2">Peripheral membrane protein</topology>
    </subcellularLocation>
</comment>
<dbReference type="CDD" id="cd00475">
    <property type="entry name" value="Cis_IPPS"/>
    <property type="match status" value="1"/>
</dbReference>
<evidence type="ECO:0000256" key="9">
    <source>
        <dbReference type="ARBA" id="ARBA00022842"/>
    </source>
</evidence>
<dbReference type="InterPro" id="IPR057452">
    <property type="entry name" value="BRWD/PHIP_N"/>
</dbReference>
<dbReference type="PROSITE" id="PS00678">
    <property type="entry name" value="WD_REPEATS_1"/>
    <property type="match status" value="1"/>
</dbReference>
<dbReference type="GO" id="GO:0005634">
    <property type="term" value="C:nucleus"/>
    <property type="evidence" value="ECO:0007669"/>
    <property type="project" value="TreeGrafter"/>
</dbReference>
<feature type="region of interest" description="Disordered" evidence="18">
    <location>
        <begin position="913"/>
        <end position="1148"/>
    </location>
</feature>
<dbReference type="EC" id="2.5.1.87" evidence="4"/>
<dbReference type="InterPro" id="IPR001680">
    <property type="entry name" value="WD40_rpt"/>
</dbReference>
<dbReference type="GO" id="GO:0006357">
    <property type="term" value="P:regulation of transcription by RNA polymerase II"/>
    <property type="evidence" value="ECO:0007669"/>
    <property type="project" value="TreeGrafter"/>
</dbReference>
<dbReference type="InterPro" id="IPR001487">
    <property type="entry name" value="Bromodomain"/>
</dbReference>
<dbReference type="Pfam" id="PF00400">
    <property type="entry name" value="WD40"/>
    <property type="match status" value="6"/>
</dbReference>
<evidence type="ECO:0000256" key="12">
    <source>
        <dbReference type="ARBA" id="ARBA00047353"/>
    </source>
</evidence>
<feature type="repeat" description="WD" evidence="17">
    <location>
        <begin position="440"/>
        <end position="481"/>
    </location>
</feature>
<feature type="repeat" description="WD" evidence="17">
    <location>
        <begin position="524"/>
        <end position="559"/>
    </location>
</feature>
<feature type="compositionally biased region" description="Low complexity" evidence="18">
    <location>
        <begin position="1195"/>
        <end position="1204"/>
    </location>
</feature>
<feature type="region of interest" description="Disordered" evidence="18">
    <location>
        <begin position="1280"/>
        <end position="1330"/>
    </location>
</feature>
<evidence type="ECO:0000256" key="16">
    <source>
        <dbReference type="PROSITE-ProRule" id="PRU00035"/>
    </source>
</evidence>
<dbReference type="SMART" id="SM00320">
    <property type="entry name" value="WD40"/>
    <property type="match status" value="7"/>
</dbReference>
<feature type="compositionally biased region" description="Basic and acidic residues" evidence="18">
    <location>
        <begin position="1903"/>
        <end position="1922"/>
    </location>
</feature>
<feature type="region of interest" description="Disordered" evidence="18">
    <location>
        <begin position="1657"/>
        <end position="1697"/>
    </location>
</feature>
<dbReference type="EMBL" id="CASHTH010001905">
    <property type="protein sequence ID" value="CAI8021551.1"/>
    <property type="molecule type" value="Genomic_DNA"/>
</dbReference>
<evidence type="ECO:0000256" key="7">
    <source>
        <dbReference type="ARBA" id="ARBA00022737"/>
    </source>
</evidence>
<dbReference type="Gene3D" id="1.20.920.10">
    <property type="entry name" value="Bromodomain-like"/>
    <property type="match status" value="2"/>
</dbReference>
<feature type="compositionally biased region" description="Basic and acidic residues" evidence="18">
    <location>
        <begin position="1286"/>
        <end position="1295"/>
    </location>
</feature>
<dbReference type="PROSITE" id="PS00633">
    <property type="entry name" value="BROMODOMAIN_1"/>
    <property type="match status" value="1"/>
</dbReference>
<dbReference type="Gene3D" id="2.30.30.1040">
    <property type="match status" value="1"/>
</dbReference>
<feature type="domain" description="Bromo" evidence="19">
    <location>
        <begin position="1536"/>
        <end position="1606"/>
    </location>
</feature>
<evidence type="ECO:0000256" key="4">
    <source>
        <dbReference type="ARBA" id="ARBA00012596"/>
    </source>
</evidence>
<dbReference type="InterPro" id="IPR057451">
    <property type="entry name" value="BRWD/PHIP_AD"/>
</dbReference>
<dbReference type="InterPro" id="IPR036424">
    <property type="entry name" value="UPP_synth-like_sf"/>
</dbReference>
<feature type="region of interest" description="Disordered" evidence="18">
    <location>
        <begin position="1840"/>
        <end position="1954"/>
    </location>
</feature>
<dbReference type="GO" id="GO:0007010">
    <property type="term" value="P:cytoskeleton organization"/>
    <property type="evidence" value="ECO:0007669"/>
    <property type="project" value="TreeGrafter"/>
</dbReference>
<dbReference type="Pfam" id="PF01255">
    <property type="entry name" value="Prenyltransf"/>
    <property type="match status" value="1"/>
</dbReference>
<dbReference type="HAMAP" id="MF_01139">
    <property type="entry name" value="ISPT"/>
    <property type="match status" value="1"/>
</dbReference>
<evidence type="ECO:0000256" key="8">
    <source>
        <dbReference type="ARBA" id="ARBA00022824"/>
    </source>
</evidence>
<proteinExistence type="inferred from homology"/>
<dbReference type="Pfam" id="PF00439">
    <property type="entry name" value="Bromodomain"/>
    <property type="match status" value="2"/>
</dbReference>
<dbReference type="GO" id="GO:0005789">
    <property type="term" value="C:endoplasmic reticulum membrane"/>
    <property type="evidence" value="ECO:0007669"/>
    <property type="project" value="UniProtKB-SubCell"/>
</dbReference>
<evidence type="ECO:0000256" key="2">
    <source>
        <dbReference type="ARBA" id="ARBA00004406"/>
    </source>
</evidence>
<feature type="compositionally biased region" description="Acidic residues" evidence="18">
    <location>
        <begin position="1229"/>
        <end position="1249"/>
    </location>
</feature>
<keyword evidence="7" id="KW-0677">Repeat</keyword>
<name>A0AA35WLP2_GEOBA</name>
<feature type="domain" description="Bromo" evidence="19">
    <location>
        <begin position="1709"/>
        <end position="1779"/>
    </location>
</feature>
<dbReference type="SUPFAM" id="SSF50978">
    <property type="entry name" value="WD40 repeat-like"/>
    <property type="match status" value="1"/>
</dbReference>
<comment type="subunit">
    <text evidence="14">Forms an active dehydrodolichyl diphosphate synthase complex with NUS1.</text>
</comment>
<keyword evidence="9" id="KW-0460">Magnesium</keyword>
<evidence type="ECO:0000256" key="3">
    <source>
        <dbReference type="ARBA" id="ARBA00004922"/>
    </source>
</evidence>
<organism evidence="20 21">
    <name type="scientific">Geodia barretti</name>
    <name type="common">Barrett's horny sponge</name>
    <dbReference type="NCBI Taxonomy" id="519541"/>
    <lineage>
        <taxon>Eukaryota</taxon>
        <taxon>Metazoa</taxon>
        <taxon>Porifera</taxon>
        <taxon>Demospongiae</taxon>
        <taxon>Heteroscleromorpha</taxon>
        <taxon>Tetractinellida</taxon>
        <taxon>Astrophorina</taxon>
        <taxon>Geodiidae</taxon>
        <taxon>Geodia</taxon>
    </lineage>
</organism>
<dbReference type="InterPro" id="IPR015943">
    <property type="entry name" value="WD40/YVTN_repeat-like_dom_sf"/>
</dbReference>
<feature type="compositionally biased region" description="Polar residues" evidence="18">
    <location>
        <begin position="1251"/>
        <end position="1260"/>
    </location>
</feature>
<dbReference type="PROSITE" id="PS50294">
    <property type="entry name" value="WD_REPEATS_REGION"/>
    <property type="match status" value="3"/>
</dbReference>
<evidence type="ECO:0000259" key="19">
    <source>
        <dbReference type="PROSITE" id="PS50014"/>
    </source>
</evidence>
<dbReference type="InterPro" id="IPR019775">
    <property type="entry name" value="WD40_repeat_CS"/>
</dbReference>
<feature type="compositionally biased region" description="Acidic residues" evidence="18">
    <location>
        <begin position="1862"/>
        <end position="1871"/>
    </location>
</feature>
<comment type="cofactor">
    <cofactor evidence="1">
        <name>Mg(2+)</name>
        <dbReference type="ChEBI" id="CHEBI:18420"/>
    </cofactor>
</comment>
<dbReference type="PROSITE" id="PS01066">
    <property type="entry name" value="UPP_SYNTHASE"/>
    <property type="match status" value="1"/>
</dbReference>
<accession>A0AA35WLP2</accession>
<comment type="pathway">
    <text evidence="3">Protein modification; protein glycosylation.</text>
</comment>
<feature type="compositionally biased region" description="Polar residues" evidence="18">
    <location>
        <begin position="1877"/>
        <end position="1898"/>
    </location>
</feature>
<dbReference type="InterPro" id="IPR036427">
    <property type="entry name" value="Bromodomain-like_sf"/>
</dbReference>
<dbReference type="PANTHER" id="PTHR16266">
    <property type="entry name" value="WD REPEAT DOMAIN 9"/>
    <property type="match status" value="1"/>
</dbReference>
<dbReference type="NCBIfam" id="TIGR00055">
    <property type="entry name" value="uppS"/>
    <property type="match status" value="1"/>
</dbReference>
<dbReference type="Gene3D" id="2.130.10.10">
    <property type="entry name" value="YVTN repeat-like/Quinoprotein amine dehydrogenase"/>
    <property type="match status" value="3"/>
</dbReference>
<evidence type="ECO:0000313" key="21">
    <source>
        <dbReference type="Proteomes" id="UP001174909"/>
    </source>
</evidence>
<dbReference type="SUPFAM" id="SSF64005">
    <property type="entry name" value="Undecaprenyl diphosphate synthase"/>
    <property type="match status" value="1"/>
</dbReference>
<sequence length="1997" mass="225641">MAAASEDEHDSSSMTWTAWFRRLCCGIMRAGEVPRHVAIIMDGNRRFAKKMHYNHSMRGHVLGFEKFKETLEWCFDLGVPELTVYAFSIENFKRSKEEVDGLMELAKLKIDKLLEERAMIMKHGVCIRVLGDLELLPTDVQQSVAKAVVFTRDNTKAYLNVCFAYTSRHEMATSMRVLAEGVEEGLILPSDVSEELLERCLYTGDSPAPDLVIRTSGEIRLSDFLLWQSSYSCLCFQSVLWPEFSVWNFLSAILHYQSHFPALQEVRREYEEERERIQREEDARCVAEQSPQPLSLTQLDKATSQYAEERRQRIDLFLERIRTRSMMEPTCAVRGREVDSGELFFLIARYLDGGPCQEAARVLRRELATKGLLPKRKNWLGEDVPLSYEQALPELTAASRGQPVVNNCQLLCARAITPSFSPSYFTGPNLYRDFKQHCAMLGHLAPVYCVLFDKTGQRVITGADDDLLKVWSSDQGQLLATLRGHAAEVTDMSLSPDNSMIASGSLDKTVRVWCAQSSATTAVLTGHTGHITSVQFSPCLHDDQRLLASTTKDGFVYFWLWNSEASTFYTTPIKYMEKDRVGDQTLCSAFSPGGKYFATGGTDRIIRVYSCIPGPPSLTAEISGHMDRIMTIQFCHCTDSVFATGSCDATGRVWRFREGAWQGKPLLVDPQEIAKMTADWGKDKPQVTMIGWECTDTYVITAFSPDCNLRIYQASSGLLVHTLKGHKGEVFVVEPHPSDSRILLSAGHDGLIVLWDILSGVMIKSFQMQHEGEQGISCIFDCRLSPDGTLCAAADGSGYLSLFGLGSSLPYQQPPEEQFFHTDYRPLMRDRNHFVVDEQSQRPPHLLPPPYLVDIDGHAHPARHQEALLRQMRPVKQVKPDSSGDIDDVVEDYDEVMRERLNKIRLEGTQFRSARSAMAEREGAGGRERGGGRDEGTGSLGGGRGLVNGVAAAEEQREVVESSRVVSIETNDGGQEGQASVSEQTKNGSSPPPPDEQHNPEQQSGPSPPPPEEQQQSGPPPPEEPQRQSGPPPPEEPQRQSGPPPPEEPQRQSGPPPPEEPQRQNAPPPPEEQQQQSGPPPPEEPQRQSGPPPPEEPQRQSGSPPLEEPQRQSGPPPPEKPQRQSGPPPPEEPTVDVTTEQERGQSVQNMLSSVVYSLGLTEEEEAQWLEARWRDLYQREQLTFDEESRKIVVTTPTSPVPVATEGRSLRSGRTLPDPNDPLEPMLVEGESDEGGSEKESEEEDGELWVDNESTASSDISDWTREEGVVFLAPARRKRRLRKKRVSSSEESRSSVEMEEEEEEGGGRRETRREGGRQRDHEQRLREERRRGRRREHESLLQFVSKTVRSVLDFTVYHPPDWLKATSPLSSPYFPQVGDLVVYFHQGHELYIKAVKEEKLFPWKPQKMPWQRYHLKRRSCVRYHDMDNVLEFLVLESLYKKSVQRAWLEGSRFRSKIDGMYWYGVVRGRELFSSDYPGSQWQCYRVEWDDGATDQLSPWDMEPVRGGEEEDVEEEGGRWLDEEGEGERILRGLEVVAGLEEAAMFLEPVDLEEISDYCTRVPFPTDLSTIRTRLQNRFYRRKIALLWEVVQVRRNAELYNEEGSLIVRHARILVNTLCRFISSASHDPLVFYKDEEGEEGGRGVEEVAVPEVEFVDNGVLPPTLSPTSNRHTSTPPLSSAEEEEEEDEKESTTPPQPWYRHAEELLAELKANENSSPFLHPVDTSVYLDYRDVIRKPMDFSKMSRKLRNRHYIIPNDIITDIRLIFSNAKTYNDKGTMVYKMTTELQAFFENILLSFLKSCGGIAAKVPLHGTRNALGRLARNLSDDDVATATQATLAVPLIEAHPPRRSGRQRRTRRNLQPDDSEEEEDNESVASEQSSVEISPLTPASESSILTVQSVGRRVRGEEGGRELHGMTLRDRHPVKPVKRVLEDSESEEEEEEVGEEEGEETRVKVRTRSWALAHKRQRLSSDSEGEEGVTVVTRTSRGRVVKPICKFS</sequence>
<keyword evidence="21" id="KW-1185">Reference proteome</keyword>
<keyword evidence="10 16" id="KW-0103">Bromodomain</keyword>
<feature type="compositionally biased region" description="Acidic residues" evidence="18">
    <location>
        <begin position="1932"/>
        <end position="1948"/>
    </location>
</feature>
<dbReference type="PROSITE" id="PS50014">
    <property type="entry name" value="BROMODOMAIN_2"/>
    <property type="match status" value="2"/>
</dbReference>
<gene>
    <name evidence="20" type="ORF">GBAR_LOCUS12764</name>
</gene>
<dbReference type="SMART" id="SM00297">
    <property type="entry name" value="BROMO"/>
    <property type="match status" value="2"/>
</dbReference>
<dbReference type="GO" id="GO:0045547">
    <property type="term" value="F:ditrans,polycis-polyprenyl diphosphate synthase [(2E,6E)-farnesyl diphosphate specific] activity"/>
    <property type="evidence" value="ECO:0007669"/>
    <property type="project" value="UniProtKB-EC"/>
</dbReference>
<dbReference type="Pfam" id="PF25313">
    <property type="entry name" value="BRWD_AD"/>
    <property type="match status" value="1"/>
</dbReference>
<dbReference type="PROSITE" id="PS50082">
    <property type="entry name" value="WD_REPEATS_2"/>
    <property type="match status" value="5"/>
</dbReference>
<feature type="compositionally biased region" description="Pro residues" evidence="18">
    <location>
        <begin position="1006"/>
        <end position="1023"/>
    </location>
</feature>
<evidence type="ECO:0000313" key="20">
    <source>
        <dbReference type="EMBL" id="CAI8021551.1"/>
    </source>
</evidence>
<protein>
    <recommendedName>
        <fullName evidence="4">ditrans,polycis-polyprenyl diphosphate synthase [(2E,6E)-farnesyldiphosphate specific]</fullName>
        <ecNumber evidence="4">2.5.1.87</ecNumber>
    </recommendedName>
    <alternativeName>
        <fullName evidence="15">Ditrans,polycis-polyprenyl diphosphate synthase ((2E,6E)-farnesyl diphosphate specific)</fullName>
    </alternativeName>
</protein>
<comment type="caution">
    <text evidence="20">The sequence shown here is derived from an EMBL/GenBank/DDBJ whole genome shotgun (WGS) entry which is preliminary data.</text>
</comment>
<feature type="compositionally biased region" description="Basic residues" evidence="18">
    <location>
        <begin position="1846"/>
        <end position="1857"/>
    </location>
</feature>
<feature type="repeat" description="WD" evidence="17">
    <location>
        <begin position="482"/>
        <end position="523"/>
    </location>
</feature>
<evidence type="ECO:0000256" key="5">
    <source>
        <dbReference type="ARBA" id="ARBA00022574"/>
    </source>
</evidence>
<evidence type="ECO:0000256" key="13">
    <source>
        <dbReference type="ARBA" id="ARBA00058504"/>
    </source>
</evidence>
<feature type="compositionally biased region" description="Basic and acidic residues" evidence="18">
    <location>
        <begin position="918"/>
        <end position="936"/>
    </location>
</feature>
<keyword evidence="6" id="KW-0808">Transferase</keyword>
<feature type="compositionally biased region" description="Acidic residues" evidence="18">
    <location>
        <begin position="1679"/>
        <end position="1688"/>
    </location>
</feature>
<dbReference type="SUPFAM" id="SSF47370">
    <property type="entry name" value="Bromodomain"/>
    <property type="match status" value="2"/>
</dbReference>
<evidence type="ECO:0000256" key="10">
    <source>
        <dbReference type="ARBA" id="ARBA00023117"/>
    </source>
</evidence>
<comment type="catalytic activity">
    <reaction evidence="12">
        <text>n isopentenyl diphosphate + (2E,6E)-farnesyl diphosphate = a di-trans,poly-cis-polyprenyl diphosphate + n diphosphate</text>
        <dbReference type="Rhea" id="RHEA:53008"/>
        <dbReference type="Rhea" id="RHEA-COMP:19494"/>
        <dbReference type="ChEBI" id="CHEBI:33019"/>
        <dbReference type="ChEBI" id="CHEBI:128769"/>
        <dbReference type="ChEBI" id="CHEBI:136960"/>
        <dbReference type="ChEBI" id="CHEBI:175763"/>
        <dbReference type="EC" id="2.5.1.87"/>
    </reaction>
</comment>
<feature type="repeat" description="WD" evidence="17">
    <location>
        <begin position="622"/>
        <end position="659"/>
    </location>
</feature>
<evidence type="ECO:0000256" key="17">
    <source>
        <dbReference type="PROSITE-ProRule" id="PRU00221"/>
    </source>
</evidence>
<dbReference type="PRINTS" id="PR00503">
    <property type="entry name" value="BROMODOMAIN"/>
</dbReference>
<evidence type="ECO:0000256" key="1">
    <source>
        <dbReference type="ARBA" id="ARBA00001946"/>
    </source>
</evidence>
<keyword evidence="8" id="KW-0256">Endoplasmic reticulum</keyword>